<gene>
    <name evidence="1" type="ORF">Wenmar_02500</name>
</gene>
<dbReference type="OrthoDB" id="7876148at2"/>
<proteinExistence type="predicted"/>
<reference evidence="1 2" key="1">
    <citation type="submission" date="2013-01" db="EMBL/GenBank/DDBJ databases">
        <authorList>
            <person name="Fiebig A."/>
            <person name="Goeker M."/>
            <person name="Klenk H.-P.P."/>
        </authorList>
    </citation>
    <scope>NUCLEOTIDE SEQUENCE [LARGE SCALE GENOMIC DNA]</scope>
    <source>
        <strain evidence="1 2">DSM 24838</strain>
    </source>
</reference>
<organism evidence="1 2">
    <name type="scientific">Wenxinia marina DSM 24838</name>
    <dbReference type="NCBI Taxonomy" id="1123501"/>
    <lineage>
        <taxon>Bacteria</taxon>
        <taxon>Pseudomonadati</taxon>
        <taxon>Pseudomonadota</taxon>
        <taxon>Alphaproteobacteria</taxon>
        <taxon>Rhodobacterales</taxon>
        <taxon>Roseobacteraceae</taxon>
        <taxon>Wenxinia</taxon>
    </lineage>
</organism>
<dbReference type="Proteomes" id="UP000035100">
    <property type="component" value="Unassembled WGS sequence"/>
</dbReference>
<accession>A0A0D0QCT6</accession>
<name>A0A0D0QCT6_9RHOB</name>
<evidence type="ECO:0000313" key="1">
    <source>
        <dbReference type="EMBL" id="KIQ68773.1"/>
    </source>
</evidence>
<dbReference type="eggNOG" id="ENOG5032YHC">
    <property type="taxonomic scope" value="Bacteria"/>
</dbReference>
<dbReference type="STRING" id="1123501.Wenmar_02500"/>
<evidence type="ECO:0000313" key="2">
    <source>
        <dbReference type="Proteomes" id="UP000035100"/>
    </source>
</evidence>
<dbReference type="AlphaFoldDB" id="A0A0D0QCT6"/>
<comment type="caution">
    <text evidence="1">The sequence shown here is derived from an EMBL/GenBank/DDBJ whole genome shotgun (WGS) entry which is preliminary data.</text>
</comment>
<dbReference type="EMBL" id="AONG01000012">
    <property type="protein sequence ID" value="KIQ68773.1"/>
    <property type="molecule type" value="Genomic_DNA"/>
</dbReference>
<protein>
    <submittedName>
        <fullName evidence="1">Uncharacterized protein</fullName>
    </submittedName>
</protein>
<sequence length="87" mass="9230">MGVVEDLADALAKDTLEAADAIDDPNLVDEVSGVILAQSQTLQEAFMTAIRVRRSERAGRRFLDTRIAAARAGKAAPPPPTSDNPDV</sequence>
<dbReference type="RefSeq" id="WP_018301407.1">
    <property type="nucleotide sequence ID" value="NZ_KB902277.1"/>
</dbReference>
<keyword evidence="2" id="KW-1185">Reference proteome</keyword>